<accession>A0A936Z486</accession>
<protein>
    <submittedName>
        <fullName evidence="1">DNA alkylation repair protein</fullName>
    </submittedName>
</protein>
<proteinExistence type="predicted"/>
<dbReference type="Gene3D" id="1.25.40.290">
    <property type="entry name" value="ARM repeat domains"/>
    <property type="match status" value="1"/>
</dbReference>
<evidence type="ECO:0000313" key="1">
    <source>
        <dbReference type="EMBL" id="MBL0393296.1"/>
    </source>
</evidence>
<sequence>MPPEGAGPPWSGPAASPEHLLGRKGAARIALIPPEVLEALNAGQVATVNLNEFLAIDLGRLACNVARQVGLDPGAERLQDTLGMLAAFPPMKRHLHVARAFYDLTEPRADRDAVAQALASHPSDVARSWAAQWLAFSSLPLADKLRSVFRFAADPHFGVREMAWMAVRDEIAGDVDAALRLLQPWATHPDANIRRFASEATRPRGVWCAQIDALKAEPWRGLALLQPLRADASRYVQNSVANWLNDAAKSQPAWVRDVCAQWSRGRLAPETAYIVRRAQRSLRGEAEAS</sequence>
<dbReference type="EMBL" id="JAEQNE010000005">
    <property type="protein sequence ID" value="MBL0393296.1"/>
    <property type="molecule type" value="Genomic_DNA"/>
</dbReference>
<gene>
    <name evidence="1" type="ORF">JJ685_19320</name>
</gene>
<organism evidence="1 2">
    <name type="scientific">Ramlibacter monticola</name>
    <dbReference type="NCBI Taxonomy" id="1926872"/>
    <lineage>
        <taxon>Bacteria</taxon>
        <taxon>Pseudomonadati</taxon>
        <taxon>Pseudomonadota</taxon>
        <taxon>Betaproteobacteria</taxon>
        <taxon>Burkholderiales</taxon>
        <taxon>Comamonadaceae</taxon>
        <taxon>Ramlibacter</taxon>
    </lineage>
</organism>
<name>A0A936Z486_9BURK</name>
<comment type="caution">
    <text evidence="1">The sequence shown here is derived from an EMBL/GenBank/DDBJ whole genome shotgun (WGS) entry which is preliminary data.</text>
</comment>
<dbReference type="AlphaFoldDB" id="A0A936Z486"/>
<evidence type="ECO:0000313" key="2">
    <source>
        <dbReference type="Proteomes" id="UP000599109"/>
    </source>
</evidence>
<dbReference type="Proteomes" id="UP000599109">
    <property type="component" value="Unassembled WGS sequence"/>
</dbReference>
<reference evidence="1 2" key="1">
    <citation type="journal article" date="2017" name="Int. J. Syst. Evol. Microbiol.">
        <title>Ramlibacter monticola sp. nov., isolated from forest soil.</title>
        <authorList>
            <person name="Chaudhary D.K."/>
            <person name="Kim J."/>
        </authorList>
    </citation>
    <scope>NUCLEOTIDE SEQUENCE [LARGE SCALE GENOMIC DNA]</scope>
    <source>
        <strain evidence="1 2">KACC 19175</strain>
    </source>
</reference>
<dbReference type="InterPro" id="IPR016024">
    <property type="entry name" value="ARM-type_fold"/>
</dbReference>
<keyword evidence="2" id="KW-1185">Reference proteome</keyword>
<dbReference type="SUPFAM" id="SSF48371">
    <property type="entry name" value="ARM repeat"/>
    <property type="match status" value="1"/>
</dbReference>